<dbReference type="OrthoDB" id="1193140at2759"/>
<dbReference type="AlphaFoldDB" id="A0A9J5WWF6"/>
<dbReference type="EMBL" id="JACXVP010000010">
    <property type="protein sequence ID" value="KAG5579312.1"/>
    <property type="molecule type" value="Genomic_DNA"/>
</dbReference>
<evidence type="ECO:0000313" key="1">
    <source>
        <dbReference type="EMBL" id="KAG5579312.1"/>
    </source>
</evidence>
<keyword evidence="2" id="KW-1185">Reference proteome</keyword>
<sequence>MHMELSSNGLISLSFGPFKEQLADIFTKPLHGLQHHGVLCKLGLTPLPSTLRGDVGIQPSSPASSQPLIACANFTREKMKMSDDVLFEKSKWAKSDIGPQKKTRLGSAWN</sequence>
<comment type="caution">
    <text evidence="1">The sequence shown here is derived from an EMBL/GenBank/DDBJ whole genome shotgun (WGS) entry which is preliminary data.</text>
</comment>
<accession>A0A9J5WWF6</accession>
<dbReference type="Proteomes" id="UP000824120">
    <property type="component" value="Chromosome 10"/>
</dbReference>
<name>A0A9J5WWF6_SOLCO</name>
<reference evidence="1 2" key="1">
    <citation type="submission" date="2020-09" db="EMBL/GenBank/DDBJ databases">
        <title>De no assembly of potato wild relative species, Solanum commersonii.</title>
        <authorList>
            <person name="Cho K."/>
        </authorList>
    </citation>
    <scope>NUCLEOTIDE SEQUENCE [LARGE SCALE GENOMIC DNA]</scope>
    <source>
        <strain evidence="1">LZ3.2</strain>
        <tissue evidence="1">Leaf</tissue>
    </source>
</reference>
<protein>
    <submittedName>
        <fullName evidence="1">Uncharacterized protein</fullName>
    </submittedName>
</protein>
<organism evidence="1 2">
    <name type="scientific">Solanum commersonii</name>
    <name type="common">Commerson's wild potato</name>
    <name type="synonym">Commerson's nightshade</name>
    <dbReference type="NCBI Taxonomy" id="4109"/>
    <lineage>
        <taxon>Eukaryota</taxon>
        <taxon>Viridiplantae</taxon>
        <taxon>Streptophyta</taxon>
        <taxon>Embryophyta</taxon>
        <taxon>Tracheophyta</taxon>
        <taxon>Spermatophyta</taxon>
        <taxon>Magnoliopsida</taxon>
        <taxon>eudicotyledons</taxon>
        <taxon>Gunneridae</taxon>
        <taxon>Pentapetalae</taxon>
        <taxon>asterids</taxon>
        <taxon>lamiids</taxon>
        <taxon>Solanales</taxon>
        <taxon>Solanaceae</taxon>
        <taxon>Solanoideae</taxon>
        <taxon>Solaneae</taxon>
        <taxon>Solanum</taxon>
    </lineage>
</organism>
<gene>
    <name evidence="1" type="ORF">H5410_049939</name>
</gene>
<proteinExistence type="predicted"/>
<evidence type="ECO:0000313" key="2">
    <source>
        <dbReference type="Proteomes" id="UP000824120"/>
    </source>
</evidence>